<protein>
    <submittedName>
        <fullName evidence="1">Uncharacterized protein</fullName>
    </submittedName>
</protein>
<dbReference type="EMBL" id="MZ334528">
    <property type="protein sequence ID" value="UBF23492.1"/>
    <property type="molecule type" value="Genomic_DNA"/>
</dbReference>
<accession>A0AAE8XZA0</accession>
<evidence type="ECO:0000313" key="2">
    <source>
        <dbReference type="Proteomes" id="UP000827176"/>
    </source>
</evidence>
<organism evidence="1 2">
    <name type="scientific">Halorubrum tailed virus 28</name>
    <dbReference type="NCBI Taxonomy" id="2878009"/>
    <lineage>
        <taxon>Viruses</taxon>
        <taxon>Duplodnaviria</taxon>
        <taxon>Heunggongvirae</taxon>
        <taxon>Uroviricota</taxon>
        <taxon>Caudoviricetes</taxon>
        <taxon>Suolaviridae</taxon>
        <taxon>Pormufvirus</taxon>
        <taxon>Pormufvirus salinum</taxon>
        <taxon>Pormufvirus HRTV28</taxon>
    </lineage>
</organism>
<name>A0AAE8XZA0_9CAUD</name>
<sequence>MSKTCPECSLRDAPSWEVDGDDDLAAILSHYLLEHPESDRLSDVIGGSYVAQVCDDCQSGFWAVASVGQSGDRGEITTEVYCPDCDGEGVRQLIVRTVPPAEYVAHYGEPFDDDLNEVLSA</sequence>
<keyword evidence="2" id="KW-1185">Reference proteome</keyword>
<gene>
    <name evidence="1" type="ORF">HRTV-28_gp54</name>
</gene>
<evidence type="ECO:0000313" key="1">
    <source>
        <dbReference type="EMBL" id="UBF23492.1"/>
    </source>
</evidence>
<proteinExistence type="predicted"/>
<dbReference type="Proteomes" id="UP000827176">
    <property type="component" value="Segment"/>
</dbReference>
<reference evidence="1" key="1">
    <citation type="submission" date="2021-05" db="EMBL/GenBank/DDBJ databases">
        <title>Diversity, taxonomy and evolution of archaeal viruses of the class Caudoviricetes.</title>
        <authorList>
            <person name="Liu Y."/>
            <person name="Demina T.A."/>
            <person name="Roux S."/>
            <person name="Aiewsakun P."/>
            <person name="Kazlauskas D."/>
            <person name="Simmonds P."/>
            <person name="Prangishvili D."/>
            <person name="Oksanen H.M."/>
            <person name="Krupovic M."/>
        </authorList>
    </citation>
    <scope>NUCLEOTIDE SEQUENCE</scope>
    <source>
        <strain evidence="1">HRTV-28/28</strain>
    </source>
</reference>